<reference evidence="12" key="1">
    <citation type="journal article" date="2023" name="Commun. Biol.">
        <title>Genome analysis of Parmales, the sister group of diatoms, reveals the evolutionary specialization of diatoms from phago-mixotrophs to photoautotrophs.</title>
        <authorList>
            <person name="Ban H."/>
            <person name="Sato S."/>
            <person name="Yoshikawa S."/>
            <person name="Yamada K."/>
            <person name="Nakamura Y."/>
            <person name="Ichinomiya M."/>
            <person name="Sato N."/>
            <person name="Blanc-Mathieu R."/>
            <person name="Endo H."/>
            <person name="Kuwata A."/>
            <person name="Ogata H."/>
        </authorList>
    </citation>
    <scope>NUCLEOTIDE SEQUENCE [LARGE SCALE GENOMIC DNA]</scope>
    <source>
        <strain evidence="12">NIES 3700</strain>
    </source>
</reference>
<feature type="transmembrane region" description="Helical" evidence="7">
    <location>
        <begin position="209"/>
        <end position="232"/>
    </location>
</feature>
<sequence length="967" mass="108478">MSPRHLILLLLVFLLLLLLPSVSSKRINKRIYSTQSWLYTDRFCFYPAPVVSSELDSRAANPSSDKYGKISLKTTFPKNHNLKILFYWGSFEDWKTIYTSKHSSLSCGAREDLANFKVRLNQNTSTSPLLEPDDKTLIDTHYMTTSSHQFYALTPYYFFITLSNCDSQNDIYPGINEYMYSQGNVDAWVDFELTNGNTLDSRHFGADEIGVYGMTIVFFILQIFVILGYVLVRIALVNRRKYHVTVKVFGGSLGLQFVALLLDLCYYSNYSRQGKANEGLNVSAALSETVMVLLLISLAKGWTIVRRKISIAGRIKMALFATLYLMASLTVVVWRETTKNSALQIYYYDSGAGWVYIGARVTAFIWFLRCCRTTRKQFRKKLGFYTKFMFFYGSWFLLNPFIILFCNYIGDWLRLKIVYCFMLITTMTGQIAMLMMYNPTHQYNKSFPFHAMTSAMMMNKGGAPMGISGGARGENAGPSSMGSDTMRRSVNTSTDGRIVVSNPFEKQHVAELRNLDRFIGDTLEALRHQQNDLRRILTTLDDGNGNEGRSTSMYSRNSGPAPLNSQSRFTSSNLRNNQGYQQVSQAELREWERERDLQRDRKREQNLAGPPNTQSSRPNFDQWWDEMAKKKEQPQNPNNNNNAVRRPTHAAAAAPPDYGDRLGDAPAPSPDPYGGSGGSRSGAVEMSDFKDLKSPTSKTSPNNKHDFVESEFKKPKVANIVPLRKPSVMTVSVARAPPSTPPPTLHSNPLPPLTGDNQAAAKKEKKEKKKKKKKKDKAKSKLPPGMTSPTGSLPPGFESRGAEEKEVDDDRVESKDESKLTTNQEENDFLTSDIRSSPPTTLPALTSQGSASFLTDDIRSSPPTLLQPSPSPPITSSFLTSDIRSSPPTIMAASTSPLQNNVNEFLTSPIESSPPTTPRSQLYPESKDDYDDDHYSDDGDEFSVGGGRGDRSERKQDYDERGAFLGE</sequence>
<dbReference type="PANTHER" id="PTHR23252:SF24">
    <property type="entry name" value="TRANSMEMBRANE PROTEIN 145"/>
    <property type="match status" value="1"/>
</dbReference>
<feature type="transmembrane region" description="Helical" evidence="7">
    <location>
        <begin position="346"/>
        <end position="368"/>
    </location>
</feature>
<dbReference type="PANTHER" id="PTHR23252">
    <property type="entry name" value="INTIMAL THICKNESS RECEPTOR-RELATED"/>
    <property type="match status" value="1"/>
</dbReference>
<keyword evidence="12" id="KW-1185">Reference proteome</keyword>
<dbReference type="OrthoDB" id="205745at2759"/>
<feature type="compositionally biased region" description="Polar residues" evidence="6">
    <location>
        <begin position="820"/>
        <end position="853"/>
    </location>
</feature>
<evidence type="ECO:0000313" key="12">
    <source>
        <dbReference type="Proteomes" id="UP001165122"/>
    </source>
</evidence>
<feature type="compositionally biased region" description="Basic and acidic residues" evidence="6">
    <location>
        <begin position="948"/>
        <end position="967"/>
    </location>
</feature>
<evidence type="ECO:0000256" key="3">
    <source>
        <dbReference type="ARBA" id="ARBA00022989"/>
    </source>
</evidence>
<feature type="compositionally biased region" description="Pro residues" evidence="6">
    <location>
        <begin position="738"/>
        <end position="752"/>
    </location>
</feature>
<feature type="compositionally biased region" description="Acidic residues" evidence="6">
    <location>
        <begin position="928"/>
        <end position="941"/>
    </location>
</feature>
<evidence type="ECO:0000256" key="5">
    <source>
        <dbReference type="ARBA" id="ARBA00023180"/>
    </source>
</evidence>
<keyword evidence="2 7" id="KW-0812">Transmembrane</keyword>
<evidence type="ECO:0000256" key="1">
    <source>
        <dbReference type="ARBA" id="ARBA00004141"/>
    </source>
</evidence>
<feature type="compositionally biased region" description="Polar residues" evidence="6">
    <location>
        <begin position="547"/>
        <end position="585"/>
    </location>
</feature>
<feature type="region of interest" description="Disordered" evidence="6">
    <location>
        <begin position="538"/>
        <end position="967"/>
    </location>
</feature>
<feature type="transmembrane region" description="Helical" evidence="7">
    <location>
        <begin position="416"/>
        <end position="437"/>
    </location>
</feature>
<evidence type="ECO:0000256" key="2">
    <source>
        <dbReference type="ARBA" id="ARBA00022692"/>
    </source>
</evidence>
<dbReference type="Pfam" id="PF10192">
    <property type="entry name" value="GPR180-TMEM145_TM"/>
    <property type="match status" value="1"/>
</dbReference>
<evidence type="ECO:0000256" key="8">
    <source>
        <dbReference type="SAM" id="SignalP"/>
    </source>
</evidence>
<feature type="compositionally biased region" description="Basic and acidic residues" evidence="6">
    <location>
        <begin position="587"/>
        <end position="605"/>
    </location>
</feature>
<accession>A0A9W7F6J1</accession>
<keyword evidence="4 7" id="KW-0472">Membrane</keyword>
<evidence type="ECO:0000256" key="4">
    <source>
        <dbReference type="ARBA" id="ARBA00023136"/>
    </source>
</evidence>
<feature type="compositionally biased region" description="Low complexity" evidence="6">
    <location>
        <begin position="907"/>
        <end position="920"/>
    </location>
</feature>
<feature type="compositionally biased region" description="Basic and acidic residues" evidence="6">
    <location>
        <begin position="703"/>
        <end position="714"/>
    </location>
</feature>
<evidence type="ECO:0000313" key="11">
    <source>
        <dbReference type="EMBL" id="GMI05245.1"/>
    </source>
</evidence>
<feature type="compositionally biased region" description="Basic residues" evidence="6">
    <location>
        <begin position="763"/>
        <end position="780"/>
    </location>
</feature>
<feature type="transmembrane region" description="Helical" evidence="7">
    <location>
        <begin position="244"/>
        <end position="262"/>
    </location>
</feature>
<dbReference type="Pfam" id="PF21892">
    <property type="entry name" value="TMEM145_N"/>
    <property type="match status" value="1"/>
</dbReference>
<evidence type="ECO:0000259" key="9">
    <source>
        <dbReference type="Pfam" id="PF10192"/>
    </source>
</evidence>
<dbReference type="InterPro" id="IPR053880">
    <property type="entry name" value="GPR180-like_N"/>
</dbReference>
<proteinExistence type="predicted"/>
<gene>
    <name evidence="11" type="ORF">TrLO_g15365</name>
</gene>
<dbReference type="GO" id="GO:0019236">
    <property type="term" value="P:response to pheromone"/>
    <property type="evidence" value="ECO:0007669"/>
    <property type="project" value="InterPro"/>
</dbReference>
<evidence type="ECO:0000259" key="10">
    <source>
        <dbReference type="Pfam" id="PF21892"/>
    </source>
</evidence>
<keyword evidence="3 7" id="KW-1133">Transmembrane helix</keyword>
<evidence type="ECO:0000256" key="7">
    <source>
        <dbReference type="SAM" id="Phobius"/>
    </source>
</evidence>
<name>A0A9W7F6J1_9STRA</name>
<feature type="compositionally biased region" description="Polar residues" evidence="6">
    <location>
        <begin position="882"/>
        <end position="906"/>
    </location>
</feature>
<feature type="domain" description="GPR180/TMEM145 transmembrane" evidence="9">
    <location>
        <begin position="219"/>
        <end position="430"/>
    </location>
</feature>
<comment type="caution">
    <text evidence="11">The sequence shown here is derived from an EMBL/GenBank/DDBJ whole genome shotgun (WGS) entry which is preliminary data.</text>
</comment>
<feature type="chain" id="PRO_5040740491" description="Intimal thickness related receptor IRP domain-containing protein" evidence="8">
    <location>
        <begin position="25"/>
        <end position="967"/>
    </location>
</feature>
<protein>
    <recommendedName>
        <fullName evidence="13">Intimal thickness related receptor IRP domain-containing protein</fullName>
    </recommendedName>
</protein>
<feature type="transmembrane region" description="Helical" evidence="7">
    <location>
        <begin position="282"/>
        <end position="305"/>
    </location>
</feature>
<evidence type="ECO:0000256" key="6">
    <source>
        <dbReference type="SAM" id="MobiDB-lite"/>
    </source>
</evidence>
<feature type="signal peptide" evidence="8">
    <location>
        <begin position="1"/>
        <end position="24"/>
    </location>
</feature>
<dbReference type="GO" id="GO:0016020">
    <property type="term" value="C:membrane"/>
    <property type="evidence" value="ECO:0007669"/>
    <property type="project" value="UniProtKB-SubCell"/>
</dbReference>
<dbReference type="InterPro" id="IPR047831">
    <property type="entry name" value="GPR180/TMEM145"/>
</dbReference>
<keyword evidence="5" id="KW-0325">Glycoprotein</keyword>
<dbReference type="AlphaFoldDB" id="A0A9W7F6J1"/>
<feature type="domain" description="GPR180-like N-terminal" evidence="10">
    <location>
        <begin position="30"/>
        <end position="171"/>
    </location>
</feature>
<dbReference type="Proteomes" id="UP001165122">
    <property type="component" value="Unassembled WGS sequence"/>
</dbReference>
<dbReference type="EMBL" id="BRXW01000083">
    <property type="protein sequence ID" value="GMI05245.1"/>
    <property type="molecule type" value="Genomic_DNA"/>
</dbReference>
<keyword evidence="8" id="KW-0732">Signal</keyword>
<feature type="transmembrane region" description="Helical" evidence="7">
    <location>
        <begin position="317"/>
        <end position="334"/>
    </location>
</feature>
<evidence type="ECO:0008006" key="13">
    <source>
        <dbReference type="Google" id="ProtNLM"/>
    </source>
</evidence>
<dbReference type="InterPro" id="IPR019336">
    <property type="entry name" value="GPR180/TMEM145_TM"/>
</dbReference>
<dbReference type="GO" id="GO:0007186">
    <property type="term" value="P:G protein-coupled receptor signaling pathway"/>
    <property type="evidence" value="ECO:0007669"/>
    <property type="project" value="InterPro"/>
</dbReference>
<feature type="compositionally biased region" description="Low complexity" evidence="6">
    <location>
        <begin position="860"/>
        <end position="881"/>
    </location>
</feature>
<feature type="transmembrane region" description="Helical" evidence="7">
    <location>
        <begin position="389"/>
        <end position="410"/>
    </location>
</feature>
<organism evidence="11 12">
    <name type="scientific">Triparma laevis f. longispina</name>
    <dbReference type="NCBI Taxonomy" id="1714387"/>
    <lineage>
        <taxon>Eukaryota</taxon>
        <taxon>Sar</taxon>
        <taxon>Stramenopiles</taxon>
        <taxon>Ochrophyta</taxon>
        <taxon>Bolidophyceae</taxon>
        <taxon>Parmales</taxon>
        <taxon>Triparmaceae</taxon>
        <taxon>Triparma</taxon>
    </lineage>
</organism>
<comment type="subcellular location">
    <subcellularLocation>
        <location evidence="1">Membrane</location>
        <topology evidence="1">Multi-pass membrane protein</topology>
    </subcellularLocation>
</comment>